<dbReference type="RefSeq" id="WP_163967133.1">
    <property type="nucleotide sequence ID" value="NZ_JAAGNX010000003.1"/>
</dbReference>
<feature type="domain" description="ABC transporter" evidence="8">
    <location>
        <begin position="12"/>
        <end position="262"/>
    </location>
</feature>
<gene>
    <name evidence="9" type="ORF">G0Q06_13720</name>
</gene>
<dbReference type="Proteomes" id="UP000478417">
    <property type="component" value="Unassembled WGS sequence"/>
</dbReference>
<keyword evidence="7" id="KW-0472">Membrane</keyword>
<evidence type="ECO:0000256" key="6">
    <source>
        <dbReference type="ARBA" id="ARBA00022840"/>
    </source>
</evidence>
<comment type="subcellular location">
    <subcellularLocation>
        <location evidence="1">Cell inner membrane</location>
        <topology evidence="1">Peripheral membrane protein</topology>
    </subcellularLocation>
</comment>
<dbReference type="InterPro" id="IPR003439">
    <property type="entry name" value="ABC_transporter-like_ATP-bd"/>
</dbReference>
<dbReference type="Gene3D" id="3.40.50.300">
    <property type="entry name" value="P-loop containing nucleotide triphosphate hydrolases"/>
    <property type="match status" value="1"/>
</dbReference>
<keyword evidence="4" id="KW-1003">Cell membrane</keyword>
<dbReference type="GO" id="GO:0016887">
    <property type="term" value="F:ATP hydrolysis activity"/>
    <property type="evidence" value="ECO:0007669"/>
    <property type="project" value="InterPro"/>
</dbReference>
<evidence type="ECO:0000256" key="7">
    <source>
        <dbReference type="ARBA" id="ARBA00023136"/>
    </source>
</evidence>
<dbReference type="InterPro" id="IPR003593">
    <property type="entry name" value="AAA+_ATPase"/>
</dbReference>
<dbReference type="EMBL" id="JAAGNX010000003">
    <property type="protein sequence ID" value="NDV63518.1"/>
    <property type="molecule type" value="Genomic_DNA"/>
</dbReference>
<protein>
    <submittedName>
        <fullName evidence="9">ABC transporter ATP-binding protein</fullName>
    </submittedName>
</protein>
<sequence length="270" mass="29155">MTSVDASIKPLLTVESLCVHLGSPRIEAVRGIDFSIQPGEIVGLAGESGSGKSVTALALTRLLPEKAAPAYRGKVSFAGSPDNLLSLGERALRQVRGSGIGYIFQEPSASFNPVFNIRSHMEEVLRLQKVPSRQSSQRIEQAFGEVGIPADSTHLEAWPGDFSGGMLQRTAIACALLAEPGILIADEPTTALDASTQKRIVDLLKRLNRERNMAILFISHDLGLLKDIASRILVMKEGRIVEGGPVGKVLTSPKDPYTRQLLDSLPKLRR</sequence>
<dbReference type="GO" id="GO:0005524">
    <property type="term" value="F:ATP binding"/>
    <property type="evidence" value="ECO:0007669"/>
    <property type="project" value="UniProtKB-KW"/>
</dbReference>
<keyword evidence="3" id="KW-0813">Transport</keyword>
<evidence type="ECO:0000313" key="9">
    <source>
        <dbReference type="EMBL" id="NDV63518.1"/>
    </source>
</evidence>
<dbReference type="GO" id="GO:0005886">
    <property type="term" value="C:plasma membrane"/>
    <property type="evidence" value="ECO:0007669"/>
    <property type="project" value="UniProtKB-SubCell"/>
</dbReference>
<dbReference type="PANTHER" id="PTHR43297">
    <property type="entry name" value="OLIGOPEPTIDE TRANSPORT ATP-BINDING PROTEIN APPD"/>
    <property type="match status" value="1"/>
</dbReference>
<dbReference type="InterPro" id="IPR027417">
    <property type="entry name" value="P-loop_NTPase"/>
</dbReference>
<evidence type="ECO:0000259" key="8">
    <source>
        <dbReference type="PROSITE" id="PS50893"/>
    </source>
</evidence>
<comment type="similarity">
    <text evidence="2">Belongs to the ABC transporter superfamily.</text>
</comment>
<evidence type="ECO:0000256" key="3">
    <source>
        <dbReference type="ARBA" id="ARBA00022448"/>
    </source>
</evidence>
<keyword evidence="10" id="KW-1185">Reference proteome</keyword>
<dbReference type="SMART" id="SM00382">
    <property type="entry name" value="AAA"/>
    <property type="match status" value="1"/>
</dbReference>
<dbReference type="Pfam" id="PF00005">
    <property type="entry name" value="ABC_tran"/>
    <property type="match status" value="1"/>
</dbReference>
<dbReference type="PROSITE" id="PS50893">
    <property type="entry name" value="ABC_TRANSPORTER_2"/>
    <property type="match status" value="1"/>
</dbReference>
<evidence type="ECO:0000256" key="5">
    <source>
        <dbReference type="ARBA" id="ARBA00022741"/>
    </source>
</evidence>
<keyword evidence="6 9" id="KW-0067">ATP-binding</keyword>
<organism evidence="9 10">
    <name type="scientific">Oceanipulchritudo coccoides</name>
    <dbReference type="NCBI Taxonomy" id="2706888"/>
    <lineage>
        <taxon>Bacteria</taxon>
        <taxon>Pseudomonadati</taxon>
        <taxon>Verrucomicrobiota</taxon>
        <taxon>Opitutia</taxon>
        <taxon>Puniceicoccales</taxon>
        <taxon>Oceanipulchritudinaceae</taxon>
        <taxon>Oceanipulchritudo</taxon>
    </lineage>
</organism>
<accession>A0A6B2M3I7</accession>
<dbReference type="AlphaFoldDB" id="A0A6B2M3I7"/>
<dbReference type="CDD" id="cd03257">
    <property type="entry name" value="ABC_NikE_OppD_transporters"/>
    <property type="match status" value="1"/>
</dbReference>
<name>A0A6B2M3I7_9BACT</name>
<dbReference type="InterPro" id="IPR050388">
    <property type="entry name" value="ABC_Ni/Peptide_Import"/>
</dbReference>
<dbReference type="PANTHER" id="PTHR43297:SF2">
    <property type="entry name" value="DIPEPTIDE TRANSPORT ATP-BINDING PROTEIN DPPD"/>
    <property type="match status" value="1"/>
</dbReference>
<evidence type="ECO:0000256" key="4">
    <source>
        <dbReference type="ARBA" id="ARBA00022475"/>
    </source>
</evidence>
<reference evidence="9 10" key="1">
    <citation type="submission" date="2020-02" db="EMBL/GenBank/DDBJ databases">
        <title>Albibacoteraceae fam. nov., the first described family within the subdivision 4 Verrucomicrobia.</title>
        <authorList>
            <person name="Xi F."/>
        </authorList>
    </citation>
    <scope>NUCLEOTIDE SEQUENCE [LARGE SCALE GENOMIC DNA]</scope>
    <source>
        <strain evidence="9 10">CK1056</strain>
    </source>
</reference>
<proteinExistence type="inferred from homology"/>
<comment type="caution">
    <text evidence="9">The sequence shown here is derived from an EMBL/GenBank/DDBJ whole genome shotgun (WGS) entry which is preliminary data.</text>
</comment>
<evidence type="ECO:0000256" key="1">
    <source>
        <dbReference type="ARBA" id="ARBA00004417"/>
    </source>
</evidence>
<evidence type="ECO:0000256" key="2">
    <source>
        <dbReference type="ARBA" id="ARBA00005417"/>
    </source>
</evidence>
<keyword evidence="5" id="KW-0547">Nucleotide-binding</keyword>
<dbReference type="SUPFAM" id="SSF52540">
    <property type="entry name" value="P-loop containing nucleoside triphosphate hydrolases"/>
    <property type="match status" value="1"/>
</dbReference>
<evidence type="ECO:0000313" key="10">
    <source>
        <dbReference type="Proteomes" id="UP000478417"/>
    </source>
</evidence>